<feature type="non-terminal residue" evidence="2">
    <location>
        <position position="70"/>
    </location>
</feature>
<gene>
    <name evidence="2" type="ORF">S12H4_48308</name>
</gene>
<dbReference type="PROSITE" id="PS50980">
    <property type="entry name" value="COA_CT_NTER"/>
    <property type="match status" value="1"/>
</dbReference>
<dbReference type="InterPro" id="IPR051047">
    <property type="entry name" value="AccD/PCCB"/>
</dbReference>
<dbReference type="PANTHER" id="PTHR43842:SF2">
    <property type="entry name" value="PROPIONYL-COA CARBOXYLASE BETA CHAIN, MITOCHONDRIAL"/>
    <property type="match status" value="1"/>
</dbReference>
<dbReference type="InterPro" id="IPR029045">
    <property type="entry name" value="ClpP/crotonase-like_dom_sf"/>
</dbReference>
<evidence type="ECO:0000313" key="2">
    <source>
        <dbReference type="EMBL" id="GAJ03603.1"/>
    </source>
</evidence>
<sequence length="70" mass="7639">MIPTGPIAVKEVLGETVTKEELGGAKVHSQISGLADVIVKTEDECFKEIRTLLSYFPSNNREKVPRIPTG</sequence>
<accession>X1TE77</accession>
<feature type="domain" description="CoA carboxyltransferase N-terminal" evidence="1">
    <location>
        <begin position="1"/>
        <end position="68"/>
    </location>
</feature>
<proteinExistence type="predicted"/>
<dbReference type="Gene3D" id="3.90.226.10">
    <property type="entry name" value="2-enoyl-CoA Hydratase, Chain A, domain 1"/>
    <property type="match status" value="1"/>
</dbReference>
<dbReference type="GO" id="GO:0004658">
    <property type="term" value="F:propionyl-CoA carboxylase activity"/>
    <property type="evidence" value="ECO:0007669"/>
    <property type="project" value="TreeGrafter"/>
</dbReference>
<dbReference type="PANTHER" id="PTHR43842">
    <property type="entry name" value="PROPIONYL-COA CARBOXYLASE BETA CHAIN"/>
    <property type="match status" value="1"/>
</dbReference>
<reference evidence="2" key="1">
    <citation type="journal article" date="2014" name="Front. Microbiol.">
        <title>High frequency of phylogenetically diverse reductive dehalogenase-homologous genes in deep subseafloor sedimentary metagenomes.</title>
        <authorList>
            <person name="Kawai M."/>
            <person name="Futagami T."/>
            <person name="Toyoda A."/>
            <person name="Takaki Y."/>
            <person name="Nishi S."/>
            <person name="Hori S."/>
            <person name="Arai W."/>
            <person name="Tsubouchi T."/>
            <person name="Morono Y."/>
            <person name="Uchiyama I."/>
            <person name="Ito T."/>
            <person name="Fujiyama A."/>
            <person name="Inagaki F."/>
            <person name="Takami H."/>
        </authorList>
    </citation>
    <scope>NUCLEOTIDE SEQUENCE</scope>
    <source>
        <strain evidence="2">Expedition CK06-06</strain>
    </source>
</reference>
<dbReference type="EMBL" id="BARW01030174">
    <property type="protein sequence ID" value="GAJ03603.1"/>
    <property type="molecule type" value="Genomic_DNA"/>
</dbReference>
<dbReference type="InterPro" id="IPR011762">
    <property type="entry name" value="COA_CT_N"/>
</dbReference>
<comment type="caution">
    <text evidence="2">The sequence shown here is derived from an EMBL/GenBank/DDBJ whole genome shotgun (WGS) entry which is preliminary data.</text>
</comment>
<dbReference type="SUPFAM" id="SSF52096">
    <property type="entry name" value="ClpP/crotonase"/>
    <property type="match status" value="1"/>
</dbReference>
<dbReference type="AlphaFoldDB" id="X1TE77"/>
<name>X1TE77_9ZZZZ</name>
<dbReference type="InterPro" id="IPR034733">
    <property type="entry name" value="AcCoA_carboxyl_beta"/>
</dbReference>
<protein>
    <recommendedName>
        <fullName evidence="1">CoA carboxyltransferase N-terminal domain-containing protein</fullName>
    </recommendedName>
</protein>
<organism evidence="2">
    <name type="scientific">marine sediment metagenome</name>
    <dbReference type="NCBI Taxonomy" id="412755"/>
    <lineage>
        <taxon>unclassified sequences</taxon>
        <taxon>metagenomes</taxon>
        <taxon>ecological metagenomes</taxon>
    </lineage>
</organism>
<dbReference type="Pfam" id="PF01039">
    <property type="entry name" value="Carboxyl_trans"/>
    <property type="match status" value="1"/>
</dbReference>
<evidence type="ECO:0000259" key="1">
    <source>
        <dbReference type="PROSITE" id="PS50980"/>
    </source>
</evidence>